<dbReference type="Pfam" id="PF13412">
    <property type="entry name" value="HTH_24"/>
    <property type="match status" value="1"/>
</dbReference>
<keyword evidence="1" id="KW-0805">Transcription regulation</keyword>
<dbReference type="InterPro" id="IPR011991">
    <property type="entry name" value="ArsR-like_HTH"/>
</dbReference>
<dbReference type="AlphaFoldDB" id="A0A4R1BQD2"/>
<dbReference type="GO" id="GO:0043200">
    <property type="term" value="P:response to amino acid"/>
    <property type="evidence" value="ECO:0007669"/>
    <property type="project" value="TreeGrafter"/>
</dbReference>
<dbReference type="InterPro" id="IPR000485">
    <property type="entry name" value="AsnC-type_HTH_dom"/>
</dbReference>
<comment type="caution">
    <text evidence="5">The sequence shown here is derived from an EMBL/GenBank/DDBJ whole genome shotgun (WGS) entry which is preliminary data.</text>
</comment>
<dbReference type="Gene3D" id="3.30.70.920">
    <property type="match status" value="1"/>
</dbReference>
<dbReference type="InterPro" id="IPR036390">
    <property type="entry name" value="WH_DNA-bd_sf"/>
</dbReference>
<evidence type="ECO:0000259" key="4">
    <source>
        <dbReference type="PROSITE" id="PS50956"/>
    </source>
</evidence>
<dbReference type="SMART" id="SM00344">
    <property type="entry name" value="HTH_ASNC"/>
    <property type="match status" value="1"/>
</dbReference>
<dbReference type="GO" id="GO:0043565">
    <property type="term" value="F:sequence-specific DNA binding"/>
    <property type="evidence" value="ECO:0007669"/>
    <property type="project" value="InterPro"/>
</dbReference>
<evidence type="ECO:0000313" key="5">
    <source>
        <dbReference type="EMBL" id="TCJ19939.1"/>
    </source>
</evidence>
<dbReference type="Proteomes" id="UP000295244">
    <property type="component" value="Unassembled WGS sequence"/>
</dbReference>
<dbReference type="SUPFAM" id="SSF54909">
    <property type="entry name" value="Dimeric alpha+beta barrel"/>
    <property type="match status" value="1"/>
</dbReference>
<dbReference type="InterPro" id="IPR019887">
    <property type="entry name" value="Tscrpt_reg_AsnC/Lrp_C"/>
</dbReference>
<dbReference type="RefSeq" id="WP_132688293.1">
    <property type="nucleotide sequence ID" value="NZ_SKBU01000006.1"/>
</dbReference>
<dbReference type="GO" id="GO:0005829">
    <property type="term" value="C:cytosol"/>
    <property type="evidence" value="ECO:0007669"/>
    <property type="project" value="TreeGrafter"/>
</dbReference>
<dbReference type="OrthoDB" id="4411089at2"/>
<protein>
    <submittedName>
        <fullName evidence="5">Lrp/AsnC family transcriptional regulator</fullName>
    </submittedName>
</protein>
<dbReference type="PROSITE" id="PS50956">
    <property type="entry name" value="HTH_ASNC_2"/>
    <property type="match status" value="1"/>
</dbReference>
<evidence type="ECO:0000256" key="3">
    <source>
        <dbReference type="ARBA" id="ARBA00023163"/>
    </source>
</evidence>
<name>A0A4R1BQD2_9ACTN</name>
<keyword evidence="6" id="KW-1185">Reference proteome</keyword>
<gene>
    <name evidence="5" type="ORF">E0L93_03030</name>
</gene>
<proteinExistence type="predicted"/>
<feature type="domain" description="HTH asnC-type" evidence="4">
    <location>
        <begin position="1"/>
        <end position="62"/>
    </location>
</feature>
<evidence type="ECO:0000256" key="2">
    <source>
        <dbReference type="ARBA" id="ARBA00023125"/>
    </source>
</evidence>
<keyword evidence="3" id="KW-0804">Transcription</keyword>
<evidence type="ECO:0000256" key="1">
    <source>
        <dbReference type="ARBA" id="ARBA00023015"/>
    </source>
</evidence>
<dbReference type="PANTHER" id="PTHR30154">
    <property type="entry name" value="LEUCINE-RESPONSIVE REGULATORY PROTEIN"/>
    <property type="match status" value="1"/>
</dbReference>
<dbReference type="SUPFAM" id="SSF46785">
    <property type="entry name" value="Winged helix' DNA-binding domain"/>
    <property type="match status" value="1"/>
</dbReference>
<dbReference type="PRINTS" id="PR00033">
    <property type="entry name" value="HTHASNC"/>
</dbReference>
<dbReference type="InterPro" id="IPR036388">
    <property type="entry name" value="WH-like_DNA-bd_sf"/>
</dbReference>
<dbReference type="CDD" id="cd00090">
    <property type="entry name" value="HTH_ARSR"/>
    <property type="match status" value="1"/>
</dbReference>
<accession>A0A4R1BQD2</accession>
<dbReference type="EMBL" id="SKBU01000006">
    <property type="protein sequence ID" value="TCJ19939.1"/>
    <property type="molecule type" value="Genomic_DNA"/>
</dbReference>
<sequence length="149" mass="16641">MDAVDREIVRLLHADGRMSQERVAREVRLSRPAVHERIKRLEERGVIRGYRALVDWGALGQPLTAFIWVRTEGACGSSAEAIMGLRCEGVTVEECHRVTGEWCLLLKVRAASPLALQEVLEEIRDIPEVGGTMTTLALSTLYEDNMVRG</sequence>
<evidence type="ECO:0000313" key="6">
    <source>
        <dbReference type="Proteomes" id="UP000295244"/>
    </source>
</evidence>
<dbReference type="InterPro" id="IPR011008">
    <property type="entry name" value="Dimeric_a/b-barrel"/>
</dbReference>
<dbReference type="Pfam" id="PF01037">
    <property type="entry name" value="AsnC_trans_reg"/>
    <property type="match status" value="1"/>
</dbReference>
<organism evidence="5 6">
    <name type="scientific">Rubrobacter taiwanensis</name>
    <dbReference type="NCBI Taxonomy" id="185139"/>
    <lineage>
        <taxon>Bacteria</taxon>
        <taxon>Bacillati</taxon>
        <taxon>Actinomycetota</taxon>
        <taxon>Rubrobacteria</taxon>
        <taxon>Rubrobacterales</taxon>
        <taxon>Rubrobacteraceae</taxon>
        <taxon>Rubrobacter</taxon>
    </lineage>
</organism>
<dbReference type="PANTHER" id="PTHR30154:SF53">
    <property type="entry name" value="HTH-TYPE TRANSCRIPTIONAL REGULATOR LRPC"/>
    <property type="match status" value="1"/>
</dbReference>
<keyword evidence="2" id="KW-0238">DNA-binding</keyword>
<dbReference type="InterPro" id="IPR019888">
    <property type="entry name" value="Tscrpt_reg_AsnC-like"/>
</dbReference>
<reference evidence="5 6" key="1">
    <citation type="submission" date="2019-03" db="EMBL/GenBank/DDBJ databases">
        <title>Whole genome sequence of a novel Rubrobacter taiwanensis strain, isolated from Yellowstone National Park.</title>
        <authorList>
            <person name="Freed S."/>
            <person name="Ramaley R.F."/>
            <person name="Kyndt J.A."/>
        </authorList>
    </citation>
    <scope>NUCLEOTIDE SEQUENCE [LARGE SCALE GENOMIC DNA]</scope>
    <source>
        <strain evidence="5 6">Yellowstone</strain>
    </source>
</reference>
<dbReference type="Gene3D" id="1.10.10.10">
    <property type="entry name" value="Winged helix-like DNA-binding domain superfamily/Winged helix DNA-binding domain"/>
    <property type="match status" value="1"/>
</dbReference>